<dbReference type="EMBL" id="CP018025">
    <property type="protein sequence ID" value="APD92432.1"/>
    <property type="molecule type" value="Genomic_DNA"/>
</dbReference>
<accession>A0AAC9NUB2</accession>
<evidence type="ECO:0000313" key="2">
    <source>
        <dbReference type="Proteomes" id="UP000182101"/>
    </source>
</evidence>
<keyword evidence="1" id="KW-0614">Plasmid</keyword>
<evidence type="ECO:0000313" key="1">
    <source>
        <dbReference type="EMBL" id="APD92432.1"/>
    </source>
</evidence>
<protein>
    <submittedName>
        <fullName evidence="1">Uncharacterized protein</fullName>
    </submittedName>
</protein>
<dbReference type="AlphaFoldDB" id="A0AAC9NUB2"/>
<geneLocation type="plasmid" evidence="2">
    <name>pamcp48-600</name>
</geneLocation>
<reference evidence="1 2" key="1">
    <citation type="submission" date="2016-11" db="EMBL/GenBank/DDBJ databases">
        <title>Networking in microbes: conjugative elements and plasmids in the genus Alteromonas.</title>
        <authorList>
            <person name="Lopez-Perez M."/>
            <person name="Ramon-Marco N."/>
            <person name="Rodriguez-Valera F."/>
        </authorList>
    </citation>
    <scope>NUCLEOTIDE SEQUENCE [LARGE SCALE GENOMIC DNA]</scope>
    <source>
        <strain evidence="1 2">CP48</strain>
        <plasmid evidence="2">pamcp48-600</plasmid>
    </source>
</reference>
<organism evidence="1 2">
    <name type="scientific">Alteromonas mediterranea</name>
    <dbReference type="NCBI Taxonomy" id="314275"/>
    <lineage>
        <taxon>Bacteria</taxon>
        <taxon>Pseudomonadati</taxon>
        <taxon>Pseudomonadota</taxon>
        <taxon>Gammaproteobacteria</taxon>
        <taxon>Alteromonadales</taxon>
        <taxon>Alteromonadaceae</taxon>
        <taxon>Alteromonas/Salinimonas group</taxon>
        <taxon>Alteromonas</taxon>
    </lineage>
</organism>
<sequence length="252" mass="29170">MLKFGYINFSADFDVEKIAKIISAKKLGTHTYIECLASPLLTHFNQVKRIPLNFNGVESGTTIPLVLYKALKVRYMSELGVIKQENSQIDVELCEIIRRHLSDILLMVREEQARGKEYNVSHSLQELIFRHIVWDEYFQVTKATLVEKSKKNRAHTVTHPLAPSVTIHSYLCRWILEKDDLNPDTDFKHVNPFVREVIDSVLELTRGQRQSKLRTGGTFSRRIQNALMMKAFESTMTSDELEIAFFNPVIER</sequence>
<proteinExistence type="predicted"/>
<dbReference type="Proteomes" id="UP000182101">
    <property type="component" value="Plasmid pAMCP48-600"/>
</dbReference>
<gene>
    <name evidence="1" type="ORF">BM524_21255</name>
</gene>
<name>A0AAC9NUB2_9ALTE</name>